<accession>U2Y1Y5</accession>
<dbReference type="PANTHER" id="PTHR30136">
    <property type="entry name" value="HELIX-TURN-HELIX TRANSCRIPTIONAL REGULATOR, ICLR FAMILY"/>
    <property type="match status" value="1"/>
</dbReference>
<dbReference type="PROSITE" id="PS51077">
    <property type="entry name" value="HTH_ICLR"/>
    <property type="match status" value="1"/>
</dbReference>
<organism evidence="6 7">
    <name type="scientific">Geobacillus kaustophilus GBlys</name>
    <dbReference type="NCBI Taxonomy" id="1337888"/>
    <lineage>
        <taxon>Bacteria</taxon>
        <taxon>Bacillati</taxon>
        <taxon>Bacillota</taxon>
        <taxon>Bacilli</taxon>
        <taxon>Bacillales</taxon>
        <taxon>Anoxybacillaceae</taxon>
        <taxon>Geobacillus</taxon>
        <taxon>Geobacillus thermoleovorans group</taxon>
    </lineage>
</organism>
<evidence type="ECO:0000313" key="6">
    <source>
        <dbReference type="EMBL" id="GAD13099.1"/>
    </source>
</evidence>
<dbReference type="Gene3D" id="3.30.450.40">
    <property type="match status" value="1"/>
</dbReference>
<dbReference type="InterPro" id="IPR036388">
    <property type="entry name" value="WH-like_DNA-bd_sf"/>
</dbReference>
<evidence type="ECO:0000256" key="2">
    <source>
        <dbReference type="ARBA" id="ARBA00023125"/>
    </source>
</evidence>
<name>U2Y1Y5_GEOKU</name>
<comment type="caution">
    <text evidence="6">The sequence shown here is derived from an EMBL/GenBank/DDBJ whole genome shotgun (WGS) entry which is preliminary data.</text>
</comment>
<sequence length="261" mass="29278">MKKGGTMNELTEEKKHETSLRTVQRAIDILYCFTLEEQALSLTEIAKKISLAKSTTTRLLATLEQNRLVVKDPETLKYRLGQGLYYLGYIAGKSIKVREIARPVMERLRDETRETVNLYVLEQDARVCVEQCEGLQALRHMVRIGERLPLWAGAGGKVLLAYQSPAFQERIFAQMPTKERLARLAAELEVIRERGVASSIDEREVGSAAVAAPIFNIRGEVSACLSISGPTHRFTPDVLEKFETIVKEGAQAISEKLGYRP</sequence>
<dbReference type="EMBL" id="BASG01000008">
    <property type="protein sequence ID" value="GAD13099.1"/>
    <property type="molecule type" value="Genomic_DNA"/>
</dbReference>
<dbReference type="AlphaFoldDB" id="U2Y1Y5"/>
<dbReference type="Pfam" id="PF09339">
    <property type="entry name" value="HTH_IclR"/>
    <property type="match status" value="1"/>
</dbReference>
<protein>
    <submittedName>
        <fullName evidence="6">IclR family transcriptional regulator</fullName>
    </submittedName>
</protein>
<evidence type="ECO:0000256" key="3">
    <source>
        <dbReference type="ARBA" id="ARBA00023163"/>
    </source>
</evidence>
<feature type="domain" description="IclR-ED" evidence="5">
    <location>
        <begin position="83"/>
        <end position="259"/>
    </location>
</feature>
<dbReference type="PANTHER" id="PTHR30136:SF35">
    <property type="entry name" value="HTH-TYPE TRANSCRIPTIONAL REGULATOR RV1719"/>
    <property type="match status" value="1"/>
</dbReference>
<dbReference type="SMART" id="SM00346">
    <property type="entry name" value="HTH_ICLR"/>
    <property type="match status" value="1"/>
</dbReference>
<reference evidence="7" key="1">
    <citation type="journal article" date="2013" name="Genome">
        <title>Draft Genome Sequence of Geobacillus kaustophilus GBlys, a Lysogenic Strain with Bacteriophage phiOH2.</title>
        <authorList>
            <person name="Doi K."/>
            <person name="Mori K."/>
            <person name="Martono H."/>
            <person name="Nagayoshi Y."/>
            <person name="Fujino Y."/>
            <person name="Tashiro K."/>
            <person name="Kuhara S."/>
            <person name="Ohshima T."/>
        </authorList>
    </citation>
    <scope>NUCLEOTIDE SEQUENCE [LARGE SCALE GENOMIC DNA]</scope>
    <source>
        <strain evidence="7">GBlys</strain>
    </source>
</reference>
<keyword evidence="1" id="KW-0805">Transcription regulation</keyword>
<dbReference type="InterPro" id="IPR005471">
    <property type="entry name" value="Tscrpt_reg_IclR_N"/>
</dbReference>
<keyword evidence="3" id="KW-0804">Transcription</keyword>
<proteinExistence type="predicted"/>
<dbReference type="GO" id="GO:0003700">
    <property type="term" value="F:DNA-binding transcription factor activity"/>
    <property type="evidence" value="ECO:0007669"/>
    <property type="project" value="TreeGrafter"/>
</dbReference>
<dbReference type="Proteomes" id="UP000016424">
    <property type="component" value="Unassembled WGS sequence"/>
</dbReference>
<dbReference type="InterPro" id="IPR014757">
    <property type="entry name" value="Tscrpt_reg_IclR_C"/>
</dbReference>
<dbReference type="SUPFAM" id="SSF55781">
    <property type="entry name" value="GAF domain-like"/>
    <property type="match status" value="1"/>
</dbReference>
<dbReference type="SUPFAM" id="SSF46785">
    <property type="entry name" value="Winged helix' DNA-binding domain"/>
    <property type="match status" value="1"/>
</dbReference>
<gene>
    <name evidence="6" type="ORF">GBL_1316</name>
</gene>
<feature type="domain" description="HTH iclR-type" evidence="4">
    <location>
        <begin position="20"/>
        <end position="82"/>
    </location>
</feature>
<dbReference type="GO" id="GO:0045892">
    <property type="term" value="P:negative regulation of DNA-templated transcription"/>
    <property type="evidence" value="ECO:0007669"/>
    <property type="project" value="TreeGrafter"/>
</dbReference>
<dbReference type="InterPro" id="IPR036390">
    <property type="entry name" value="WH_DNA-bd_sf"/>
</dbReference>
<dbReference type="InterPro" id="IPR029016">
    <property type="entry name" value="GAF-like_dom_sf"/>
</dbReference>
<evidence type="ECO:0000313" key="7">
    <source>
        <dbReference type="Proteomes" id="UP000016424"/>
    </source>
</evidence>
<dbReference type="InterPro" id="IPR050707">
    <property type="entry name" value="HTH_MetabolicPath_Reg"/>
</dbReference>
<keyword evidence="2" id="KW-0238">DNA-binding</keyword>
<dbReference type="GO" id="GO:0003677">
    <property type="term" value="F:DNA binding"/>
    <property type="evidence" value="ECO:0007669"/>
    <property type="project" value="UniProtKB-KW"/>
</dbReference>
<dbReference type="PROSITE" id="PS51078">
    <property type="entry name" value="ICLR_ED"/>
    <property type="match status" value="1"/>
</dbReference>
<dbReference type="Pfam" id="PF01614">
    <property type="entry name" value="IclR_C"/>
    <property type="match status" value="1"/>
</dbReference>
<evidence type="ECO:0000259" key="5">
    <source>
        <dbReference type="PROSITE" id="PS51078"/>
    </source>
</evidence>
<dbReference type="Gene3D" id="1.10.10.10">
    <property type="entry name" value="Winged helix-like DNA-binding domain superfamily/Winged helix DNA-binding domain"/>
    <property type="match status" value="1"/>
</dbReference>
<evidence type="ECO:0000259" key="4">
    <source>
        <dbReference type="PROSITE" id="PS51077"/>
    </source>
</evidence>
<evidence type="ECO:0000256" key="1">
    <source>
        <dbReference type="ARBA" id="ARBA00023015"/>
    </source>
</evidence>